<comment type="caution">
    <text evidence="2">The sequence shown here is derived from an EMBL/GenBank/DDBJ whole genome shotgun (WGS) entry which is preliminary data.</text>
</comment>
<reference evidence="2 3" key="1">
    <citation type="journal article" date="2018" name="Sci. Rep.">
        <title>Genomic signatures of local adaptation to the degree of environmental predictability in rotifers.</title>
        <authorList>
            <person name="Franch-Gras L."/>
            <person name="Hahn C."/>
            <person name="Garcia-Roger E.M."/>
            <person name="Carmona M.J."/>
            <person name="Serra M."/>
            <person name="Gomez A."/>
        </authorList>
    </citation>
    <scope>NUCLEOTIDE SEQUENCE [LARGE SCALE GENOMIC DNA]</scope>
    <source>
        <strain evidence="2">HYR1</strain>
    </source>
</reference>
<feature type="region of interest" description="Disordered" evidence="1">
    <location>
        <begin position="42"/>
        <end position="62"/>
    </location>
</feature>
<accession>A0A3M7R0Y8</accession>
<evidence type="ECO:0000313" key="2">
    <source>
        <dbReference type="EMBL" id="RNA17250.1"/>
    </source>
</evidence>
<dbReference type="EMBL" id="REGN01004490">
    <property type="protein sequence ID" value="RNA17250.1"/>
    <property type="molecule type" value="Genomic_DNA"/>
</dbReference>
<proteinExistence type="predicted"/>
<protein>
    <submittedName>
        <fullName evidence="2">Uncharacterized protein</fullName>
    </submittedName>
</protein>
<keyword evidence="3" id="KW-1185">Reference proteome</keyword>
<evidence type="ECO:0000313" key="3">
    <source>
        <dbReference type="Proteomes" id="UP000276133"/>
    </source>
</evidence>
<sequence>MHYYNKFLPVIYSHLPREYDFGLNFTMILIIRSVSPKIVAPAPSSTLPPQMTNGLDNEDLAQ</sequence>
<name>A0A3M7R0Y8_BRAPC</name>
<gene>
    <name evidence="2" type="ORF">BpHYR1_029615</name>
</gene>
<dbReference type="Proteomes" id="UP000276133">
    <property type="component" value="Unassembled WGS sequence"/>
</dbReference>
<organism evidence="2 3">
    <name type="scientific">Brachionus plicatilis</name>
    <name type="common">Marine rotifer</name>
    <name type="synonym">Brachionus muelleri</name>
    <dbReference type="NCBI Taxonomy" id="10195"/>
    <lineage>
        <taxon>Eukaryota</taxon>
        <taxon>Metazoa</taxon>
        <taxon>Spiralia</taxon>
        <taxon>Gnathifera</taxon>
        <taxon>Rotifera</taxon>
        <taxon>Eurotatoria</taxon>
        <taxon>Monogononta</taxon>
        <taxon>Pseudotrocha</taxon>
        <taxon>Ploima</taxon>
        <taxon>Brachionidae</taxon>
        <taxon>Brachionus</taxon>
    </lineage>
</organism>
<feature type="compositionally biased region" description="Polar residues" evidence="1">
    <location>
        <begin position="43"/>
        <end position="55"/>
    </location>
</feature>
<dbReference type="AlphaFoldDB" id="A0A3M7R0Y8"/>
<evidence type="ECO:0000256" key="1">
    <source>
        <dbReference type="SAM" id="MobiDB-lite"/>
    </source>
</evidence>